<gene>
    <name evidence="2" type="ORF">CRU91_09265</name>
</gene>
<comment type="caution">
    <text evidence="2">The sequence shown here is derived from an EMBL/GenBank/DDBJ whole genome shotgun (WGS) entry which is preliminary data.</text>
</comment>
<name>A0A366MSC4_9BACT</name>
<dbReference type="OrthoDB" id="5497289at2"/>
<evidence type="ECO:0000259" key="1">
    <source>
        <dbReference type="Pfam" id="PF10137"/>
    </source>
</evidence>
<feature type="domain" description="CD-NTase-associated protein 12/Pycsar effector protein TIR" evidence="1">
    <location>
        <begin position="125"/>
        <end position="243"/>
    </location>
</feature>
<dbReference type="InterPro" id="IPR019302">
    <property type="entry name" value="CAP12/PCTIR_TIR_dom"/>
</dbReference>
<protein>
    <recommendedName>
        <fullName evidence="1">CD-NTase-associated protein 12/Pycsar effector protein TIR domain-containing protein</fullName>
    </recommendedName>
</protein>
<organism evidence="2 3">
    <name type="scientific">Aliarcobacter vitoriensis</name>
    <dbReference type="NCBI Taxonomy" id="2011099"/>
    <lineage>
        <taxon>Bacteria</taxon>
        <taxon>Pseudomonadati</taxon>
        <taxon>Campylobacterota</taxon>
        <taxon>Epsilonproteobacteria</taxon>
        <taxon>Campylobacterales</taxon>
        <taxon>Arcobacteraceae</taxon>
        <taxon>Aliarcobacter</taxon>
    </lineage>
</organism>
<evidence type="ECO:0000313" key="2">
    <source>
        <dbReference type="EMBL" id="RBQ28399.1"/>
    </source>
</evidence>
<accession>A0A366MSC4</accession>
<evidence type="ECO:0000313" key="3">
    <source>
        <dbReference type="Proteomes" id="UP000252669"/>
    </source>
</evidence>
<proteinExistence type="predicted"/>
<dbReference type="GO" id="GO:0050135">
    <property type="term" value="F:NADP+ nucleosidase activity"/>
    <property type="evidence" value="ECO:0007669"/>
    <property type="project" value="InterPro"/>
</dbReference>
<sequence length="269" mass="30684">MTKIEALEKLNSLIQELKKLPQYQFNGNNNEFNKWLRKSKRYIEQIFENINGQSTDFIDIQFEYKTNGYLIPEVKNEVFFNHHMKQRLNAEGLIESFIEEVEEWDDDVIEDNKPKQIINTSNSNKVFIVHGHDNGAKQEVARFLEKLGLEPIILHEQASSQKTIIEKIESYAGEVGFGVVLYTACDIGGKDKDNLQSRARQNVVFEHGYLIGLLGRDKVCPLVKGSIETPGDISGVVYTHMDNNGSWHLPLAKELRTAGYTIDLNLLVG</sequence>
<reference evidence="2 3" key="1">
    <citation type="submission" date="2017-10" db="EMBL/GenBank/DDBJ databases">
        <title>Genomics of the genus Arcobacter.</title>
        <authorList>
            <person name="Perez-Cataluna A."/>
            <person name="Figueras M.J."/>
        </authorList>
    </citation>
    <scope>NUCLEOTIDE SEQUENCE [LARGE SCALE GENOMIC DNA]</scope>
    <source>
        <strain evidence="2 3">CECT 9230</strain>
    </source>
</reference>
<dbReference type="Proteomes" id="UP000252669">
    <property type="component" value="Unassembled WGS sequence"/>
</dbReference>
<dbReference type="RefSeq" id="WP_113894950.1">
    <property type="nucleotide sequence ID" value="NZ_JANJGA010000015.1"/>
</dbReference>
<dbReference type="EMBL" id="PDKB01000016">
    <property type="protein sequence ID" value="RBQ28399.1"/>
    <property type="molecule type" value="Genomic_DNA"/>
</dbReference>
<dbReference type="AlphaFoldDB" id="A0A366MSC4"/>
<dbReference type="PIRSF" id="PIRSF032620">
    <property type="entry name" value="UCP032620"/>
    <property type="match status" value="1"/>
</dbReference>
<keyword evidence="3" id="KW-1185">Reference proteome</keyword>
<dbReference type="InterPro" id="IPR014571">
    <property type="entry name" value="UCP032620"/>
</dbReference>
<dbReference type="Pfam" id="PF10137">
    <property type="entry name" value="CAP12-PCTIR_TIR"/>
    <property type="match status" value="1"/>
</dbReference>